<keyword evidence="2" id="KW-1185">Reference proteome</keyword>
<reference evidence="1 2" key="1">
    <citation type="submission" date="2020-08" db="EMBL/GenBank/DDBJ databases">
        <title>Genome public.</title>
        <authorList>
            <person name="Liu C."/>
            <person name="Sun Q."/>
        </authorList>
    </citation>
    <scope>NUCLEOTIDE SEQUENCE [LARGE SCALE GENOMIC DNA]</scope>
    <source>
        <strain evidence="1 2">NSJ-37</strain>
    </source>
</reference>
<accession>A0ABR7MXC4</accession>
<protein>
    <submittedName>
        <fullName evidence="1">Uncharacterized protein</fullName>
    </submittedName>
</protein>
<dbReference type="EMBL" id="JACRSX010000001">
    <property type="protein sequence ID" value="MBC8561031.1"/>
    <property type="molecule type" value="Genomic_DNA"/>
</dbReference>
<evidence type="ECO:0000313" key="1">
    <source>
        <dbReference type="EMBL" id="MBC8561031.1"/>
    </source>
</evidence>
<gene>
    <name evidence="1" type="ORF">H8704_00045</name>
</gene>
<dbReference type="RefSeq" id="WP_249296801.1">
    <property type="nucleotide sequence ID" value="NZ_JACRSX010000001.1"/>
</dbReference>
<dbReference type="Proteomes" id="UP000606193">
    <property type="component" value="Unassembled WGS sequence"/>
</dbReference>
<name>A0ABR7MXC4_9FIRM</name>
<evidence type="ECO:0000313" key="2">
    <source>
        <dbReference type="Proteomes" id="UP000606193"/>
    </source>
</evidence>
<organism evidence="1 2">
    <name type="scientific">Jutongia huaianensis</name>
    <dbReference type="NCBI Taxonomy" id="2763668"/>
    <lineage>
        <taxon>Bacteria</taxon>
        <taxon>Bacillati</taxon>
        <taxon>Bacillota</taxon>
        <taxon>Clostridia</taxon>
        <taxon>Lachnospirales</taxon>
        <taxon>Lachnospiraceae</taxon>
        <taxon>Jutongia</taxon>
    </lineage>
</organism>
<proteinExistence type="predicted"/>
<comment type="caution">
    <text evidence="1">The sequence shown here is derived from an EMBL/GenBank/DDBJ whole genome shotgun (WGS) entry which is preliminary data.</text>
</comment>
<sequence length="67" mass="7670">MGFWESAARAGSYIANDMAKTAHRSSKNTEKFTAEQREAYSRMEAGLRTASEKADAYANRKRDDYNW</sequence>